<dbReference type="Gene3D" id="1.10.287.110">
    <property type="entry name" value="DnaJ domain"/>
    <property type="match status" value="1"/>
</dbReference>
<dbReference type="Proteomes" id="UP001447842">
    <property type="component" value="Chromosome"/>
</dbReference>
<evidence type="ECO:0000313" key="3">
    <source>
        <dbReference type="Proteomes" id="UP001447842"/>
    </source>
</evidence>
<evidence type="ECO:0000313" key="2">
    <source>
        <dbReference type="EMBL" id="XAU13940.1"/>
    </source>
</evidence>
<dbReference type="CDD" id="cd06257">
    <property type="entry name" value="DnaJ"/>
    <property type="match status" value="1"/>
</dbReference>
<dbReference type="EMBL" id="CP147920">
    <property type="protein sequence ID" value="XAU13940.1"/>
    <property type="molecule type" value="Genomic_DNA"/>
</dbReference>
<dbReference type="SUPFAM" id="SSF46565">
    <property type="entry name" value="Chaperone J-domain"/>
    <property type="match status" value="1"/>
</dbReference>
<dbReference type="InterPro" id="IPR036869">
    <property type="entry name" value="J_dom_sf"/>
</dbReference>
<dbReference type="PROSITE" id="PS50076">
    <property type="entry name" value="DNAJ_2"/>
    <property type="match status" value="1"/>
</dbReference>
<accession>A0ABZ3H5Y6</accession>
<proteinExistence type="predicted"/>
<dbReference type="RefSeq" id="WP_345969055.1">
    <property type="nucleotide sequence ID" value="NZ_CP147920.1"/>
</dbReference>
<gene>
    <name evidence="2" type="ORF">WCY31_06685</name>
</gene>
<dbReference type="InterPro" id="IPR001623">
    <property type="entry name" value="DnaJ_domain"/>
</dbReference>
<keyword evidence="3" id="KW-1185">Reference proteome</keyword>
<reference evidence="2 3" key="1">
    <citation type="submission" date="2024-03" db="EMBL/GenBank/DDBJ databases">
        <title>Sulfurimonas sp. HSL3-1.</title>
        <authorList>
            <person name="Wang S."/>
        </authorList>
    </citation>
    <scope>NUCLEOTIDE SEQUENCE [LARGE SCALE GENOMIC DNA]</scope>
    <source>
        <strain evidence="2 3">HSL3-1</strain>
    </source>
</reference>
<organism evidence="2 3">
    <name type="scientific">Sulfurimonas diazotrophicus</name>
    <dbReference type="NCBI Taxonomy" id="3131939"/>
    <lineage>
        <taxon>Bacteria</taxon>
        <taxon>Pseudomonadati</taxon>
        <taxon>Campylobacterota</taxon>
        <taxon>Epsilonproteobacteria</taxon>
        <taxon>Campylobacterales</taxon>
        <taxon>Sulfurimonadaceae</taxon>
        <taxon>Sulfurimonas</taxon>
    </lineage>
</organism>
<protein>
    <submittedName>
        <fullName evidence="2">J domain-containing protein</fullName>
    </submittedName>
</protein>
<dbReference type="SMART" id="SM00271">
    <property type="entry name" value="DnaJ"/>
    <property type="match status" value="1"/>
</dbReference>
<sequence length="176" mass="20851">MQERSWEEEQFIIWNSALGLRDFVMIDRVEGDEGSRVAWLEEPYEMVGPFDFDEFVSTGCISFAACVVMSRQKWNTDRTQLLQESMERRRKNQEKIFEDLARRNRHKRRHGSPFQQFNEREMRELLELPVNGELEAAQIKAAYRRRAKEAHPDVGGSHELFVQITEARNLLLEFIS</sequence>
<name>A0ABZ3H5Y6_9BACT</name>
<evidence type="ECO:0000259" key="1">
    <source>
        <dbReference type="PROSITE" id="PS50076"/>
    </source>
</evidence>
<feature type="domain" description="J" evidence="1">
    <location>
        <begin position="121"/>
        <end position="176"/>
    </location>
</feature>